<dbReference type="PANTHER" id="PTHR24124:SF14">
    <property type="entry name" value="CHROMOSOME UNDETERMINED SCAFFOLD_25, WHOLE GENOME SHOTGUN SEQUENCE"/>
    <property type="match status" value="1"/>
</dbReference>
<proteinExistence type="predicted"/>
<dbReference type="SUPFAM" id="SSF48403">
    <property type="entry name" value="Ankyrin repeat"/>
    <property type="match status" value="1"/>
</dbReference>
<dbReference type="InterPro" id="IPR002110">
    <property type="entry name" value="Ankyrin_rpt"/>
</dbReference>
<evidence type="ECO:0000256" key="1">
    <source>
        <dbReference type="ARBA" id="ARBA00022737"/>
    </source>
</evidence>
<gene>
    <name evidence="4" type="ORF">Q9L58_004580</name>
</gene>
<evidence type="ECO:0000313" key="4">
    <source>
        <dbReference type="EMBL" id="KAL0636431.1"/>
    </source>
</evidence>
<feature type="repeat" description="ANK" evidence="3">
    <location>
        <begin position="275"/>
        <end position="306"/>
    </location>
</feature>
<feature type="repeat" description="ANK" evidence="3">
    <location>
        <begin position="242"/>
        <end position="274"/>
    </location>
</feature>
<dbReference type="PRINTS" id="PR01415">
    <property type="entry name" value="ANKYRIN"/>
</dbReference>
<dbReference type="Proteomes" id="UP001447188">
    <property type="component" value="Unassembled WGS sequence"/>
</dbReference>
<protein>
    <submittedName>
        <fullName evidence="4">Uncharacterized protein</fullName>
    </submittedName>
</protein>
<organism evidence="4 5">
    <name type="scientific">Discina gigas</name>
    <dbReference type="NCBI Taxonomy" id="1032678"/>
    <lineage>
        <taxon>Eukaryota</taxon>
        <taxon>Fungi</taxon>
        <taxon>Dikarya</taxon>
        <taxon>Ascomycota</taxon>
        <taxon>Pezizomycotina</taxon>
        <taxon>Pezizomycetes</taxon>
        <taxon>Pezizales</taxon>
        <taxon>Discinaceae</taxon>
        <taxon>Discina</taxon>
    </lineage>
</organism>
<dbReference type="PROSITE" id="PS50088">
    <property type="entry name" value="ANK_REPEAT"/>
    <property type="match status" value="4"/>
</dbReference>
<comment type="caution">
    <text evidence="4">The sequence shown here is derived from an EMBL/GenBank/DDBJ whole genome shotgun (WGS) entry which is preliminary data.</text>
</comment>
<dbReference type="PROSITE" id="PS50297">
    <property type="entry name" value="ANK_REP_REGION"/>
    <property type="match status" value="3"/>
</dbReference>
<reference evidence="4 5" key="1">
    <citation type="submission" date="2024-02" db="EMBL/GenBank/DDBJ databases">
        <title>Discinaceae phylogenomics.</title>
        <authorList>
            <person name="Dirks A.C."/>
            <person name="James T.Y."/>
        </authorList>
    </citation>
    <scope>NUCLEOTIDE SEQUENCE [LARGE SCALE GENOMIC DNA]</scope>
    <source>
        <strain evidence="4 5">ACD0624</strain>
    </source>
</reference>
<evidence type="ECO:0000313" key="5">
    <source>
        <dbReference type="Proteomes" id="UP001447188"/>
    </source>
</evidence>
<name>A0ABR3GLJ9_9PEZI</name>
<keyword evidence="5" id="KW-1185">Reference proteome</keyword>
<evidence type="ECO:0000256" key="3">
    <source>
        <dbReference type="PROSITE-ProRule" id="PRU00023"/>
    </source>
</evidence>
<keyword evidence="2 3" id="KW-0040">ANK repeat</keyword>
<dbReference type="Gene3D" id="1.25.40.20">
    <property type="entry name" value="Ankyrin repeat-containing domain"/>
    <property type="match status" value="1"/>
</dbReference>
<keyword evidence="1" id="KW-0677">Repeat</keyword>
<sequence length="327" mass="36185">MNLLCFPNELLLMIAKELESPKDISSLLQANRHLASFLSPVLYDSALHTRYYREAALFWAVASGNEPMVRFLVEGGFQGHGNHRLVHRTTGKCDGATLKWVLEEGVDLVIGVGYKGQTALEWAVWHGREALTTLLLARGAYLRMAFYMAVQRRNEMIIDLLFAKGDITFADDGTGKTLLHEAVRGCNEPVVRSLLDRGADVAAVDYKLYTPLLTAVQHGDKALNIVELLLERGADPQDRDYVNRTALHLAAANKGAKTIELLLERGADANAQDDNQRTPLHAAVQYKCPVIDLLLENGADIDTQDTFGRTALSLAAQQVSRMMIIME</sequence>
<dbReference type="Pfam" id="PF12796">
    <property type="entry name" value="Ank_2"/>
    <property type="match status" value="2"/>
</dbReference>
<evidence type="ECO:0000256" key="2">
    <source>
        <dbReference type="ARBA" id="ARBA00023043"/>
    </source>
</evidence>
<dbReference type="PANTHER" id="PTHR24124">
    <property type="entry name" value="ANKYRIN REPEAT FAMILY A"/>
    <property type="match status" value="1"/>
</dbReference>
<dbReference type="InterPro" id="IPR036770">
    <property type="entry name" value="Ankyrin_rpt-contain_sf"/>
</dbReference>
<accession>A0ABR3GLJ9</accession>
<dbReference type="SMART" id="SM00248">
    <property type="entry name" value="ANK"/>
    <property type="match status" value="6"/>
</dbReference>
<feature type="repeat" description="ANK" evidence="3">
    <location>
        <begin position="174"/>
        <end position="206"/>
    </location>
</feature>
<feature type="repeat" description="ANK" evidence="3">
    <location>
        <begin position="207"/>
        <end position="241"/>
    </location>
</feature>
<dbReference type="EMBL" id="JBBBZM010000050">
    <property type="protein sequence ID" value="KAL0636431.1"/>
    <property type="molecule type" value="Genomic_DNA"/>
</dbReference>